<comment type="caution">
    <text evidence="2">The sequence shown here is derived from an EMBL/GenBank/DDBJ whole genome shotgun (WGS) entry which is preliminary data.</text>
</comment>
<keyword evidence="1" id="KW-1133">Transmembrane helix</keyword>
<proteinExistence type="predicted"/>
<gene>
    <name evidence="2" type="ORF">GDO86_005144</name>
</gene>
<accession>A0A8T2J0P0</accession>
<reference evidence="2" key="1">
    <citation type="thesis" date="2020" institute="ProQuest LLC" country="789 East Eisenhower Parkway, Ann Arbor, MI, USA">
        <title>Comparative Genomics and Chromosome Evolution.</title>
        <authorList>
            <person name="Mudd A.B."/>
        </authorList>
    </citation>
    <scope>NUCLEOTIDE SEQUENCE</scope>
    <source>
        <strain evidence="2">Female2</strain>
        <tissue evidence="2">Blood</tissue>
    </source>
</reference>
<evidence type="ECO:0000256" key="1">
    <source>
        <dbReference type="SAM" id="Phobius"/>
    </source>
</evidence>
<dbReference type="AlphaFoldDB" id="A0A8T2J0P0"/>
<evidence type="ECO:0000313" key="3">
    <source>
        <dbReference type="Proteomes" id="UP000812440"/>
    </source>
</evidence>
<organism evidence="2 3">
    <name type="scientific">Hymenochirus boettgeri</name>
    <name type="common">Congo dwarf clawed frog</name>
    <dbReference type="NCBI Taxonomy" id="247094"/>
    <lineage>
        <taxon>Eukaryota</taxon>
        <taxon>Metazoa</taxon>
        <taxon>Chordata</taxon>
        <taxon>Craniata</taxon>
        <taxon>Vertebrata</taxon>
        <taxon>Euteleostomi</taxon>
        <taxon>Amphibia</taxon>
        <taxon>Batrachia</taxon>
        <taxon>Anura</taxon>
        <taxon>Pipoidea</taxon>
        <taxon>Pipidae</taxon>
        <taxon>Pipinae</taxon>
        <taxon>Hymenochirus</taxon>
    </lineage>
</organism>
<dbReference type="EMBL" id="JAACNH010000006">
    <property type="protein sequence ID" value="KAG8438839.1"/>
    <property type="molecule type" value="Genomic_DNA"/>
</dbReference>
<sequence length="104" mass="12102">MATIVKLNLICSPLISMKKMSLMSPLRNWHCILITLHCTIFLFGFFFAVIKFEAAYNSKLLSHIVLLKGKKRKKKGNFKKKVRTIIRSGKSRMFSYKIMLKVSF</sequence>
<name>A0A8T2J0P0_9PIPI</name>
<evidence type="ECO:0000313" key="2">
    <source>
        <dbReference type="EMBL" id="KAG8438839.1"/>
    </source>
</evidence>
<protein>
    <submittedName>
        <fullName evidence="2">Uncharacterized protein</fullName>
    </submittedName>
</protein>
<keyword evidence="1" id="KW-0472">Membrane</keyword>
<keyword evidence="1" id="KW-0812">Transmembrane</keyword>
<dbReference type="Proteomes" id="UP000812440">
    <property type="component" value="Chromosome 3"/>
</dbReference>
<keyword evidence="3" id="KW-1185">Reference proteome</keyword>
<feature type="transmembrane region" description="Helical" evidence="1">
    <location>
        <begin position="27"/>
        <end position="50"/>
    </location>
</feature>